<dbReference type="InterPro" id="IPR004146">
    <property type="entry name" value="DC1"/>
</dbReference>
<comment type="caution">
    <text evidence="3">The sequence shown here is derived from an EMBL/GenBank/DDBJ whole genome shotgun (WGS) entry which is preliminary data.</text>
</comment>
<dbReference type="SUPFAM" id="SSF57889">
    <property type="entry name" value="Cysteine-rich domain"/>
    <property type="match status" value="2"/>
</dbReference>
<feature type="domain" description="DC1" evidence="2">
    <location>
        <begin position="11"/>
        <end position="56"/>
    </location>
</feature>
<dbReference type="OrthoDB" id="1841377at2759"/>
<dbReference type="EMBL" id="JRKL02000199">
    <property type="protein sequence ID" value="KAF3973899.1"/>
    <property type="molecule type" value="Genomic_DNA"/>
</dbReference>
<dbReference type="PANTHER" id="PTHR46477">
    <property type="entry name" value="CYSTEINE/HISTIDINE-RICH C1 DOMAIN FAMILY PROTEIN"/>
    <property type="match status" value="1"/>
</dbReference>
<evidence type="ECO:0000313" key="4">
    <source>
        <dbReference type="Proteomes" id="UP000737018"/>
    </source>
</evidence>
<dbReference type="Proteomes" id="UP000737018">
    <property type="component" value="Unassembled WGS sequence"/>
</dbReference>
<keyword evidence="4" id="KW-1185">Reference proteome</keyword>
<keyword evidence="1" id="KW-0677">Repeat</keyword>
<name>A0A8J4RTB1_9ROSI</name>
<accession>A0A8J4RTB1</accession>
<gene>
    <name evidence="3" type="ORF">CMV_002699</name>
</gene>
<sequence>MSKITEMQHSSHKHQLKLMCVKKSNYQCAGCKEPGLGSCYQCNKKKCGFHLHEECALASASGSITHPFFKNCHFIFHDDEPQSDTILLCVACGKNVQGFMYKSSSNKAHVLHPCCLKLPHNKTNDEGVNVNLRKNLSLTSRCQICQSRKISKEINGWAYVSNCGKHHYHVACVKKLIFNNLNIVQVLDPTDGGESNNSNLTLQVLQC</sequence>
<dbReference type="Pfam" id="PF03107">
    <property type="entry name" value="C1_2"/>
    <property type="match status" value="1"/>
</dbReference>
<evidence type="ECO:0000256" key="1">
    <source>
        <dbReference type="ARBA" id="ARBA00022737"/>
    </source>
</evidence>
<dbReference type="PANTHER" id="PTHR46477:SF15">
    <property type="entry name" value="CYSTEINE_HISTIDINE-RICH C1 DOMAIN PROTEIN"/>
    <property type="match status" value="1"/>
</dbReference>
<protein>
    <recommendedName>
        <fullName evidence="2">DC1 domain-containing protein</fullName>
    </recommendedName>
</protein>
<proteinExistence type="predicted"/>
<organism evidence="3 4">
    <name type="scientific">Castanea mollissima</name>
    <name type="common">Chinese chestnut</name>
    <dbReference type="NCBI Taxonomy" id="60419"/>
    <lineage>
        <taxon>Eukaryota</taxon>
        <taxon>Viridiplantae</taxon>
        <taxon>Streptophyta</taxon>
        <taxon>Embryophyta</taxon>
        <taxon>Tracheophyta</taxon>
        <taxon>Spermatophyta</taxon>
        <taxon>Magnoliopsida</taxon>
        <taxon>eudicotyledons</taxon>
        <taxon>Gunneridae</taxon>
        <taxon>Pentapetalae</taxon>
        <taxon>rosids</taxon>
        <taxon>fabids</taxon>
        <taxon>Fagales</taxon>
        <taxon>Fagaceae</taxon>
        <taxon>Castanea</taxon>
    </lineage>
</organism>
<dbReference type="InterPro" id="IPR046349">
    <property type="entry name" value="C1-like_sf"/>
</dbReference>
<dbReference type="AlphaFoldDB" id="A0A8J4RTB1"/>
<reference evidence="3" key="1">
    <citation type="submission" date="2020-03" db="EMBL/GenBank/DDBJ databases">
        <title>Castanea mollissima Vanexum genome sequencing.</title>
        <authorList>
            <person name="Staton M."/>
        </authorList>
    </citation>
    <scope>NUCLEOTIDE SEQUENCE</scope>
    <source>
        <tissue evidence="3">Leaf</tissue>
    </source>
</reference>
<evidence type="ECO:0000259" key="2">
    <source>
        <dbReference type="Pfam" id="PF03107"/>
    </source>
</evidence>
<evidence type="ECO:0000313" key="3">
    <source>
        <dbReference type="EMBL" id="KAF3973899.1"/>
    </source>
</evidence>